<sequence length="205" mass="22997">MLLTLLATKEGGGEDSPPRPLPNLSDLRLAEKACSMLTFLCVSLLSSRPVKEHLEDVLILSGLWQRDLVAQQCVNYPKKDANMSLEALFQLSMDCKLDELKKTILEDPRDRSPPPRFVGEDIMRPHKMKRQKFDVSKEEKKEIEVEGSVNLHAQRDHLRRQNGNGPGDNGNGLKKEHGNTGTEKKRDVSGSDGSRNHHDEHSTIG</sequence>
<proteinExistence type="predicted"/>
<organism evidence="2 3">
    <name type="scientific">Caenorhabditis tropicalis</name>
    <dbReference type="NCBI Taxonomy" id="1561998"/>
    <lineage>
        <taxon>Eukaryota</taxon>
        <taxon>Metazoa</taxon>
        <taxon>Ecdysozoa</taxon>
        <taxon>Nematoda</taxon>
        <taxon>Chromadorea</taxon>
        <taxon>Rhabditida</taxon>
        <taxon>Rhabditina</taxon>
        <taxon>Rhabditomorpha</taxon>
        <taxon>Rhabditoidea</taxon>
        <taxon>Rhabditidae</taxon>
        <taxon>Peloderinae</taxon>
        <taxon>Caenorhabditis</taxon>
    </lineage>
</organism>
<accession>A0A1I7T370</accession>
<keyword evidence="2" id="KW-1185">Reference proteome</keyword>
<protein>
    <submittedName>
        <fullName evidence="3">Skp1 domain-containing protein</fullName>
    </submittedName>
</protein>
<evidence type="ECO:0000256" key="1">
    <source>
        <dbReference type="SAM" id="MobiDB-lite"/>
    </source>
</evidence>
<feature type="compositionally biased region" description="Basic and acidic residues" evidence="1">
    <location>
        <begin position="173"/>
        <end position="205"/>
    </location>
</feature>
<feature type="compositionally biased region" description="Basic and acidic residues" evidence="1">
    <location>
        <begin position="106"/>
        <end position="124"/>
    </location>
</feature>
<dbReference type="WBParaSite" id="Csp11.Scaffold487.g1986.t1">
    <property type="protein sequence ID" value="Csp11.Scaffold487.g1986.t1"/>
    <property type="gene ID" value="Csp11.Scaffold487.g1986"/>
</dbReference>
<evidence type="ECO:0000313" key="3">
    <source>
        <dbReference type="WBParaSite" id="Csp11.Scaffold487.g1986.t1"/>
    </source>
</evidence>
<feature type="region of interest" description="Disordered" evidence="1">
    <location>
        <begin position="106"/>
        <end position="205"/>
    </location>
</feature>
<reference evidence="3" key="1">
    <citation type="submission" date="2016-11" db="UniProtKB">
        <authorList>
            <consortium name="WormBaseParasite"/>
        </authorList>
    </citation>
    <scope>IDENTIFICATION</scope>
</reference>
<name>A0A1I7T370_9PELO</name>
<dbReference type="Proteomes" id="UP000095282">
    <property type="component" value="Unplaced"/>
</dbReference>
<feature type="compositionally biased region" description="Basic and acidic residues" evidence="1">
    <location>
        <begin position="131"/>
        <end position="144"/>
    </location>
</feature>
<evidence type="ECO:0000313" key="2">
    <source>
        <dbReference type="Proteomes" id="UP000095282"/>
    </source>
</evidence>
<dbReference type="AlphaFoldDB" id="A0A1I7T370"/>